<evidence type="ECO:0000256" key="2">
    <source>
        <dbReference type="ARBA" id="ARBA00022630"/>
    </source>
</evidence>
<dbReference type="Pfam" id="PF07992">
    <property type="entry name" value="Pyr_redox_2"/>
    <property type="match status" value="1"/>
</dbReference>
<evidence type="ECO:0000256" key="1">
    <source>
        <dbReference type="ARBA" id="ARBA00018719"/>
    </source>
</evidence>
<organism evidence="5 6">
    <name type="scientific">Paracoccus aerius</name>
    <dbReference type="NCBI Taxonomy" id="1915382"/>
    <lineage>
        <taxon>Bacteria</taxon>
        <taxon>Pseudomonadati</taxon>
        <taxon>Pseudomonadota</taxon>
        <taxon>Alphaproteobacteria</taxon>
        <taxon>Rhodobacterales</taxon>
        <taxon>Paracoccaceae</taxon>
        <taxon>Paracoccus</taxon>
    </lineage>
</organism>
<sequence length="308" mass="32892">MTKPVFDCAIIGGGPAGLTAAIYLARFRRRIVLIDGGDSRASLIPRSHNHPGYPDGIHGNDLLGRMREQLLNYPAAVVSADATGATTDADGLIRISAGEQISASHLILATGIRDRMPPIRDAREHVREGLIRQCPVCDAYELTGQPVAVIGTAECAAGEALFLSHYTPDITLLTLGDDLSLPDRLMQKLADAGVKIVRDPVAGWDFQRASVSVRFADKAETRFAAVYSGLGNDPRNDLGFDLGLDLAEDGRILTNPHQQTSLPNVFAAGDVVTGLNQIAVAMSQGEIAATRIHSLLRLAENRCVPDSL</sequence>
<dbReference type="PANTHER" id="PTHR48105">
    <property type="entry name" value="THIOREDOXIN REDUCTASE 1-RELATED-RELATED"/>
    <property type="match status" value="1"/>
</dbReference>
<dbReference type="Gene3D" id="3.50.50.60">
    <property type="entry name" value="FAD/NAD(P)-binding domain"/>
    <property type="match status" value="2"/>
</dbReference>
<evidence type="ECO:0000313" key="6">
    <source>
        <dbReference type="Proteomes" id="UP000644749"/>
    </source>
</evidence>
<dbReference type="SUPFAM" id="SSF51905">
    <property type="entry name" value="FAD/NAD(P)-binding domain"/>
    <property type="match status" value="1"/>
</dbReference>
<comment type="caution">
    <text evidence="5">The sequence shown here is derived from an EMBL/GenBank/DDBJ whole genome shotgun (WGS) entry which is preliminary data.</text>
</comment>
<keyword evidence="2" id="KW-0285">Flavoprotein</keyword>
<dbReference type="InterPro" id="IPR050097">
    <property type="entry name" value="Ferredoxin-NADP_redctase_2"/>
</dbReference>
<dbReference type="PRINTS" id="PR00368">
    <property type="entry name" value="FADPNR"/>
</dbReference>
<keyword evidence="6" id="KW-1185">Reference proteome</keyword>
<dbReference type="InterPro" id="IPR023753">
    <property type="entry name" value="FAD/NAD-binding_dom"/>
</dbReference>
<evidence type="ECO:0000259" key="4">
    <source>
        <dbReference type="Pfam" id="PF07992"/>
    </source>
</evidence>
<accession>A0ABS1S972</accession>
<dbReference type="Proteomes" id="UP000644749">
    <property type="component" value="Unassembled WGS sequence"/>
</dbReference>
<dbReference type="InterPro" id="IPR036188">
    <property type="entry name" value="FAD/NAD-bd_sf"/>
</dbReference>
<dbReference type="EMBL" id="JAESHT010000020">
    <property type="protein sequence ID" value="MBL3675282.1"/>
    <property type="molecule type" value="Genomic_DNA"/>
</dbReference>
<name>A0ABS1S972_9RHOB</name>
<evidence type="ECO:0000256" key="3">
    <source>
        <dbReference type="ARBA" id="ARBA00023002"/>
    </source>
</evidence>
<feature type="domain" description="FAD/NAD(P)-binding" evidence="4">
    <location>
        <begin position="6"/>
        <end position="285"/>
    </location>
</feature>
<dbReference type="RefSeq" id="WP_191309537.1">
    <property type="nucleotide sequence ID" value="NZ_BNCL01000006.1"/>
</dbReference>
<proteinExistence type="predicted"/>
<evidence type="ECO:0000313" key="5">
    <source>
        <dbReference type="EMBL" id="MBL3675282.1"/>
    </source>
</evidence>
<protein>
    <recommendedName>
        <fullName evidence="1">Thioredoxin reductase</fullName>
    </recommendedName>
</protein>
<reference evidence="5 6" key="1">
    <citation type="submission" date="2021-01" db="EMBL/GenBank/DDBJ databases">
        <title>011410 draft genome.</title>
        <authorList>
            <person name="Lang L."/>
        </authorList>
    </citation>
    <scope>NUCLEOTIDE SEQUENCE [LARGE SCALE GENOMIC DNA]</scope>
    <source>
        <strain evidence="5 6">KCTC 42845</strain>
    </source>
</reference>
<dbReference type="PRINTS" id="PR00469">
    <property type="entry name" value="PNDRDTASEII"/>
</dbReference>
<gene>
    <name evidence="5" type="ORF">JL111_17545</name>
</gene>
<keyword evidence="3" id="KW-0560">Oxidoreductase</keyword>